<protein>
    <submittedName>
        <fullName evidence="1">Uncharacterized protein</fullName>
    </submittedName>
</protein>
<comment type="caution">
    <text evidence="1">The sequence shown here is derived from an EMBL/GenBank/DDBJ whole genome shotgun (WGS) entry which is preliminary data.</text>
</comment>
<dbReference type="EMBL" id="JAPFFF010000005">
    <property type="protein sequence ID" value="KAK8889254.1"/>
    <property type="molecule type" value="Genomic_DNA"/>
</dbReference>
<organism evidence="1 2">
    <name type="scientific">Tritrichomonas musculus</name>
    <dbReference type="NCBI Taxonomy" id="1915356"/>
    <lineage>
        <taxon>Eukaryota</taxon>
        <taxon>Metamonada</taxon>
        <taxon>Parabasalia</taxon>
        <taxon>Tritrichomonadida</taxon>
        <taxon>Tritrichomonadidae</taxon>
        <taxon>Tritrichomonas</taxon>
    </lineage>
</organism>
<accession>A0ABR2KDP0</accession>
<reference evidence="1 2" key="1">
    <citation type="submission" date="2024-04" db="EMBL/GenBank/DDBJ databases">
        <title>Tritrichomonas musculus Genome.</title>
        <authorList>
            <person name="Alves-Ferreira E."/>
            <person name="Grigg M."/>
            <person name="Lorenzi H."/>
            <person name="Galac M."/>
        </authorList>
    </citation>
    <scope>NUCLEOTIDE SEQUENCE [LARGE SCALE GENOMIC DNA]</scope>
    <source>
        <strain evidence="1 2">EAF2021</strain>
    </source>
</reference>
<proteinExistence type="predicted"/>
<gene>
    <name evidence="1" type="ORF">M9Y10_034000</name>
</gene>
<dbReference type="Proteomes" id="UP001470230">
    <property type="component" value="Unassembled WGS sequence"/>
</dbReference>
<evidence type="ECO:0000313" key="2">
    <source>
        <dbReference type="Proteomes" id="UP001470230"/>
    </source>
</evidence>
<keyword evidence="2" id="KW-1185">Reference proteome</keyword>
<evidence type="ECO:0000313" key="1">
    <source>
        <dbReference type="EMBL" id="KAK8889254.1"/>
    </source>
</evidence>
<name>A0ABR2KDP0_9EUKA</name>
<sequence>MSYHKEYSSDDDSLHGTCYISKYRERRKSMSNIDYQSLKNKKKNIKTFHFSFQKLKKFDYTMNDDIEKESLKNSVLLNAINIIASNKNLHFGNLFQAVENFDKIIMYLFKDDFSAKVEIKELLTHCDTAEEAISDITNFLSYKYRKFQYLNLDFTSEDFIDSSASLLYSTCLNFLFLKKTKRELFERCATILYVKSKNYDEILQNEINILTNIMTYKSLIYFIKEGESNLIPKNIKALPKSYFKSTSVPLIVNKKFLDNCSKDNDLPLEIYFQLQFILNALDSGKNRPRFIEFFLVIIKKIKKIKVPPFDVLVSNIRSINISKILQRNSYNQAVKQNKIKEEKIEREGDYDHYFGDLFEDAFRRNALPELKTFSERHNEKRQHYFNVNKSQSDEFEDEEIFWNREKHNFVFKNGILFNKKNDQSKYTKKWKDSIDLLLHQSINSDKNVNKDSKVQFNSISKRDIIEKLYKIFYYDEISNQWRYDNEEFTNLSKDKHINHRDAKTPIILFTNSNEEDLISINSNIINGSYPYLDDENIYVYALCSKPLSVLSFYVDFLSKEKSSIKPIFLLLHVPKNKRKLHNIKLIIYQIYAFLSFISDIEIVVLNKSYYNDQIELIRTVHNIKNSFQKLNENEVITSVQEEVNDNDDYDFSDDEERLIQRFNLRKFQNQDIKPYCDIFLVKINDNVFQKKSKTIFLINDEKVALDNQNVIENDKNFSKICSQFKDSICKVHFINAKNADTYEGFLSSLTKLSIDKCTLYSDLHYNFHAVRLTDFSSAYVILKKLDDYKKELFEMLDQRFQTIKQYNQHDDALNNILKLKKEIVKIYPPLDKKFLSDCNEILTEIHKNQGKKDRKFIKDELKESSKQKLDYLDIMINNEYTWSDEQRENIKISHIQFLKDEFFSILEDKFSSDVISVNYEENINILDKQVNKDTQKIVKIFNDFDKKLHLKKKKQLEIDYLIQKGTNYCIREEENERELKVRVEIGGNLEDLIPQDF</sequence>